<organism evidence="7 8">
    <name type="scientific">Sediminicoccus rosea</name>
    <dbReference type="NCBI Taxonomy" id="1225128"/>
    <lineage>
        <taxon>Bacteria</taxon>
        <taxon>Pseudomonadati</taxon>
        <taxon>Pseudomonadota</taxon>
        <taxon>Alphaproteobacteria</taxon>
        <taxon>Acetobacterales</taxon>
        <taxon>Roseomonadaceae</taxon>
        <taxon>Sediminicoccus</taxon>
    </lineage>
</organism>
<evidence type="ECO:0000313" key="8">
    <source>
        <dbReference type="Proteomes" id="UP001305521"/>
    </source>
</evidence>
<feature type="transmembrane region" description="Helical" evidence="6">
    <location>
        <begin position="199"/>
        <end position="220"/>
    </location>
</feature>
<evidence type="ECO:0000256" key="2">
    <source>
        <dbReference type="ARBA" id="ARBA00022475"/>
    </source>
</evidence>
<feature type="transmembrane region" description="Helical" evidence="6">
    <location>
        <begin position="240"/>
        <end position="263"/>
    </location>
</feature>
<dbReference type="InterPro" id="IPR043428">
    <property type="entry name" value="LivM-like"/>
</dbReference>
<dbReference type="EMBL" id="CP137852">
    <property type="protein sequence ID" value="WPB83840.1"/>
    <property type="molecule type" value="Genomic_DNA"/>
</dbReference>
<feature type="transmembrane region" description="Helical" evidence="6">
    <location>
        <begin position="31"/>
        <end position="49"/>
    </location>
</feature>
<dbReference type="PANTHER" id="PTHR30482:SF20">
    <property type="entry name" value="HIGH-AFFINITY BRANCHED-CHAIN AMINO ACID TRANSPORT SYSTEM PERMEASE PROTEIN LIVM"/>
    <property type="match status" value="1"/>
</dbReference>
<evidence type="ECO:0000256" key="5">
    <source>
        <dbReference type="ARBA" id="ARBA00023136"/>
    </source>
</evidence>
<evidence type="ECO:0000313" key="7">
    <source>
        <dbReference type="EMBL" id="WPB83840.1"/>
    </source>
</evidence>
<sequence>MSGYTAAILTLLAINIIAAYAAWLPLAAGQVNLGTAGFMAIGAYSSAILSNEFEWSLPMAIAAGAVCAGGLAMAIGGPVLRTRGLYLALATLAFNEVVRGILINLDVVGGAAGYPVIGHIGLAPIAACAAGVFLLALWLGASRLGMNLHAIEQDETVTALFGVHVPFTQLAAFTIGGAMAGLAGGLYGHHFSFIEGQHFNVLLSVTIVLSVVLGGTQTVWGPAIGAAFFTLLPEIFRGAAAWRYVLFAAAVILVMAVRPQGLVTRADLMRLRRAVRPA</sequence>
<accession>A0ABZ0PDX2</accession>
<evidence type="ECO:0000256" key="6">
    <source>
        <dbReference type="SAM" id="Phobius"/>
    </source>
</evidence>
<dbReference type="InterPro" id="IPR001851">
    <property type="entry name" value="ABC_transp_permease"/>
</dbReference>
<name>A0ABZ0PDX2_9PROT</name>
<reference evidence="7 8" key="1">
    <citation type="submission" date="2023-11" db="EMBL/GenBank/DDBJ databases">
        <title>Arctic aerobic anoxygenic photoheterotroph Sediminicoccus rosea KRV36 adapts its photosynthesis to long days of polar summer.</title>
        <authorList>
            <person name="Tomasch J."/>
            <person name="Kopejtka K."/>
            <person name="Bily T."/>
            <person name="Gardiner A.T."/>
            <person name="Gardian Z."/>
            <person name="Shivaramu S."/>
            <person name="Koblizek M."/>
            <person name="Engelhardt F."/>
            <person name="Kaftan D."/>
        </authorList>
    </citation>
    <scope>NUCLEOTIDE SEQUENCE [LARGE SCALE GENOMIC DNA]</scope>
    <source>
        <strain evidence="7 8">R-30</strain>
    </source>
</reference>
<feature type="transmembrane region" description="Helical" evidence="6">
    <location>
        <begin position="120"/>
        <end position="141"/>
    </location>
</feature>
<evidence type="ECO:0000256" key="3">
    <source>
        <dbReference type="ARBA" id="ARBA00022692"/>
    </source>
</evidence>
<keyword evidence="3 6" id="KW-0812">Transmembrane</keyword>
<feature type="transmembrane region" description="Helical" evidence="6">
    <location>
        <begin position="161"/>
        <end position="187"/>
    </location>
</feature>
<gene>
    <name evidence="7" type="ORF">R9Z33_17200</name>
</gene>
<dbReference type="CDD" id="cd06581">
    <property type="entry name" value="TM_PBP1_LivM_like"/>
    <property type="match status" value="1"/>
</dbReference>
<proteinExistence type="predicted"/>
<keyword evidence="5 6" id="KW-0472">Membrane</keyword>
<evidence type="ECO:0000256" key="1">
    <source>
        <dbReference type="ARBA" id="ARBA00004651"/>
    </source>
</evidence>
<keyword evidence="2" id="KW-1003">Cell membrane</keyword>
<protein>
    <submittedName>
        <fullName evidence="7">Branched-chain amino acid ABC transporter permease</fullName>
    </submittedName>
</protein>
<dbReference type="PANTHER" id="PTHR30482">
    <property type="entry name" value="HIGH-AFFINITY BRANCHED-CHAIN AMINO ACID TRANSPORT SYSTEM PERMEASE"/>
    <property type="match status" value="1"/>
</dbReference>
<dbReference type="Proteomes" id="UP001305521">
    <property type="component" value="Chromosome"/>
</dbReference>
<keyword evidence="4 6" id="KW-1133">Transmembrane helix</keyword>
<dbReference type="Pfam" id="PF02653">
    <property type="entry name" value="BPD_transp_2"/>
    <property type="match status" value="1"/>
</dbReference>
<feature type="transmembrane region" description="Helical" evidence="6">
    <location>
        <begin position="61"/>
        <end position="80"/>
    </location>
</feature>
<comment type="subcellular location">
    <subcellularLocation>
        <location evidence="1">Cell membrane</location>
        <topology evidence="1">Multi-pass membrane protein</topology>
    </subcellularLocation>
</comment>
<evidence type="ECO:0000256" key="4">
    <source>
        <dbReference type="ARBA" id="ARBA00022989"/>
    </source>
</evidence>
<keyword evidence="8" id="KW-1185">Reference proteome</keyword>
<dbReference type="RefSeq" id="WP_318647797.1">
    <property type="nucleotide sequence ID" value="NZ_CP137852.1"/>
</dbReference>